<organism evidence="2 3">
    <name type="scientific">Spodoptera frugiperda</name>
    <name type="common">Fall armyworm</name>
    <dbReference type="NCBI Taxonomy" id="7108"/>
    <lineage>
        <taxon>Eukaryota</taxon>
        <taxon>Metazoa</taxon>
        <taxon>Ecdysozoa</taxon>
        <taxon>Arthropoda</taxon>
        <taxon>Hexapoda</taxon>
        <taxon>Insecta</taxon>
        <taxon>Pterygota</taxon>
        <taxon>Neoptera</taxon>
        <taxon>Endopterygota</taxon>
        <taxon>Lepidoptera</taxon>
        <taxon>Glossata</taxon>
        <taxon>Ditrysia</taxon>
        <taxon>Noctuoidea</taxon>
        <taxon>Noctuidae</taxon>
        <taxon>Amphipyrinae</taxon>
        <taxon>Spodoptera</taxon>
    </lineage>
</organism>
<name>A0A9R0E8I9_SPOFR</name>
<dbReference type="RefSeq" id="XP_050561277.1">
    <property type="nucleotide sequence ID" value="XM_050705320.1"/>
</dbReference>
<feature type="chain" id="PRO_5040277193" evidence="1">
    <location>
        <begin position="20"/>
        <end position="128"/>
    </location>
</feature>
<evidence type="ECO:0000313" key="2">
    <source>
        <dbReference type="Proteomes" id="UP000829999"/>
    </source>
</evidence>
<dbReference type="AlphaFoldDB" id="A0A9R0E8I9"/>
<feature type="signal peptide" evidence="1">
    <location>
        <begin position="1"/>
        <end position="19"/>
    </location>
</feature>
<dbReference type="Proteomes" id="UP000829999">
    <property type="component" value="Chromosome 27"/>
</dbReference>
<gene>
    <name evidence="3" type="primary">LOC126912592</name>
</gene>
<dbReference type="GeneID" id="126912592"/>
<sequence length="128" mass="14759">MLGWSGASWFHLLIISMQSDLFFKEVQQLKLICAYVQLKPSSSAELLKLTKNILKTLEVRDTHMSVYDMFSFNTGLALKIAASTFVYITVQLQLAFPNLKEVHKIVNVTLPPAEFDFDPRKVKEFWFL</sequence>
<protein>
    <submittedName>
        <fullName evidence="3">Uncharacterized protein LOC126912592</fullName>
    </submittedName>
</protein>
<reference evidence="3" key="1">
    <citation type="submission" date="2025-08" db="UniProtKB">
        <authorList>
            <consortium name="RefSeq"/>
        </authorList>
    </citation>
    <scope>IDENTIFICATION</scope>
    <source>
        <tissue evidence="3">Whole larval tissue</tissue>
    </source>
</reference>
<accession>A0A9R0E8I9</accession>
<keyword evidence="1" id="KW-0732">Signal</keyword>
<evidence type="ECO:0000256" key="1">
    <source>
        <dbReference type="SAM" id="SignalP"/>
    </source>
</evidence>
<proteinExistence type="predicted"/>
<keyword evidence="2" id="KW-1185">Reference proteome</keyword>
<evidence type="ECO:0000313" key="3">
    <source>
        <dbReference type="RefSeq" id="XP_050561277.1"/>
    </source>
</evidence>
<dbReference type="OrthoDB" id="7232615at2759"/>